<dbReference type="RefSeq" id="WP_146136589.1">
    <property type="nucleotide sequence ID" value="NZ_PXOH01000070.1"/>
</dbReference>
<feature type="coiled-coil region" evidence="4">
    <location>
        <begin position="1"/>
        <end position="28"/>
    </location>
</feature>
<dbReference type="GO" id="GO:0008610">
    <property type="term" value="P:lipid biosynthetic process"/>
    <property type="evidence" value="ECO:0007669"/>
    <property type="project" value="UniProtKB-ARBA"/>
</dbReference>
<keyword evidence="3" id="KW-0597">Phosphoprotein</keyword>
<dbReference type="Gene3D" id="3.30.300.30">
    <property type="match status" value="2"/>
</dbReference>
<dbReference type="InterPro" id="IPR023213">
    <property type="entry name" value="CAT-like_dom_sf"/>
</dbReference>
<dbReference type="SUPFAM" id="SSF47336">
    <property type="entry name" value="ACP-like"/>
    <property type="match status" value="1"/>
</dbReference>
<dbReference type="Pfam" id="PF00501">
    <property type="entry name" value="AMP-binding"/>
    <property type="match status" value="2"/>
</dbReference>
<dbReference type="SMART" id="SM00823">
    <property type="entry name" value="PKS_PP"/>
    <property type="match status" value="1"/>
</dbReference>
<dbReference type="SUPFAM" id="SSF52777">
    <property type="entry name" value="CoA-dependent acyltransferases"/>
    <property type="match status" value="4"/>
</dbReference>
<dbReference type="OrthoDB" id="9778383at2"/>
<dbReference type="EMBL" id="PXOH01000070">
    <property type="protein sequence ID" value="PSF28879.1"/>
    <property type="molecule type" value="Genomic_DNA"/>
</dbReference>
<comment type="caution">
    <text evidence="6">The sequence shown here is derived from an EMBL/GenBank/DDBJ whole genome shotgun (WGS) entry which is preliminary data.</text>
</comment>
<dbReference type="PANTHER" id="PTHR45527:SF1">
    <property type="entry name" value="FATTY ACID SYNTHASE"/>
    <property type="match status" value="1"/>
</dbReference>
<dbReference type="GO" id="GO:0031177">
    <property type="term" value="F:phosphopantetheine binding"/>
    <property type="evidence" value="ECO:0007669"/>
    <property type="project" value="InterPro"/>
</dbReference>
<evidence type="ECO:0000256" key="2">
    <source>
        <dbReference type="ARBA" id="ARBA00022450"/>
    </source>
</evidence>
<comment type="cofactor">
    <cofactor evidence="1">
        <name>pantetheine 4'-phosphate</name>
        <dbReference type="ChEBI" id="CHEBI:47942"/>
    </cofactor>
</comment>
<dbReference type="InterPro" id="IPR000873">
    <property type="entry name" value="AMP-dep_synth/lig_dom"/>
</dbReference>
<name>A0A2T1LQM2_9CHRO</name>
<dbReference type="Pfam" id="PF00550">
    <property type="entry name" value="PP-binding"/>
    <property type="match status" value="1"/>
</dbReference>
<dbReference type="InterPro" id="IPR020806">
    <property type="entry name" value="PKS_PP-bd"/>
</dbReference>
<dbReference type="PROSITE" id="PS00455">
    <property type="entry name" value="AMP_BINDING"/>
    <property type="match status" value="2"/>
</dbReference>
<dbReference type="Pfam" id="PF13193">
    <property type="entry name" value="AMP-binding_C"/>
    <property type="match status" value="1"/>
</dbReference>
<dbReference type="CDD" id="cd17651">
    <property type="entry name" value="A_NRPS_VisG_like"/>
    <property type="match status" value="1"/>
</dbReference>
<dbReference type="Pfam" id="PF00668">
    <property type="entry name" value="Condensation"/>
    <property type="match status" value="2"/>
</dbReference>
<evidence type="ECO:0000313" key="7">
    <source>
        <dbReference type="Proteomes" id="UP000239001"/>
    </source>
</evidence>
<dbReference type="FunFam" id="3.40.50.980:FF:000001">
    <property type="entry name" value="Non-ribosomal peptide synthetase"/>
    <property type="match status" value="2"/>
</dbReference>
<accession>A0A2T1LQM2</accession>
<dbReference type="InterPro" id="IPR045851">
    <property type="entry name" value="AMP-bd_C_sf"/>
</dbReference>
<dbReference type="InterPro" id="IPR001242">
    <property type="entry name" value="Condensation_dom"/>
</dbReference>
<feature type="non-terminal residue" evidence="6">
    <location>
        <position position="2017"/>
    </location>
</feature>
<dbReference type="Gene3D" id="3.30.559.30">
    <property type="entry name" value="Nonribosomal peptide synthetase, condensation domain"/>
    <property type="match status" value="2"/>
</dbReference>
<dbReference type="FunFam" id="3.30.559.10:FF:000012">
    <property type="entry name" value="Non-ribosomal peptide synthetase"/>
    <property type="match status" value="2"/>
</dbReference>
<dbReference type="InterPro" id="IPR020845">
    <property type="entry name" value="AMP-binding_CS"/>
</dbReference>
<dbReference type="FunFam" id="2.30.38.10:FF:000001">
    <property type="entry name" value="Non-ribosomal peptide synthetase PvdI"/>
    <property type="match status" value="2"/>
</dbReference>
<dbReference type="InterPro" id="IPR006162">
    <property type="entry name" value="Ppantetheine_attach_site"/>
</dbReference>
<dbReference type="NCBIfam" id="NF003417">
    <property type="entry name" value="PRK04813.1"/>
    <property type="match status" value="2"/>
</dbReference>
<evidence type="ECO:0000256" key="3">
    <source>
        <dbReference type="ARBA" id="ARBA00022553"/>
    </source>
</evidence>
<dbReference type="GO" id="GO:0003824">
    <property type="term" value="F:catalytic activity"/>
    <property type="evidence" value="ECO:0007669"/>
    <property type="project" value="InterPro"/>
</dbReference>
<dbReference type="CDD" id="cd19531">
    <property type="entry name" value="LCL_NRPS-like"/>
    <property type="match status" value="2"/>
</dbReference>
<reference evidence="6 7" key="2">
    <citation type="submission" date="2018-03" db="EMBL/GenBank/DDBJ databases">
        <authorList>
            <person name="Keele B.F."/>
        </authorList>
    </citation>
    <scope>NUCLEOTIDE SEQUENCE [LARGE SCALE GENOMIC DNA]</scope>
    <source>
        <strain evidence="6 7">CCALA 016</strain>
    </source>
</reference>
<dbReference type="PANTHER" id="PTHR45527">
    <property type="entry name" value="NONRIBOSOMAL PEPTIDE SYNTHETASE"/>
    <property type="match status" value="1"/>
</dbReference>
<evidence type="ECO:0000256" key="1">
    <source>
        <dbReference type="ARBA" id="ARBA00001957"/>
    </source>
</evidence>
<organism evidence="6 7">
    <name type="scientific">Aphanothece hegewaldii CCALA 016</name>
    <dbReference type="NCBI Taxonomy" id="2107694"/>
    <lineage>
        <taxon>Bacteria</taxon>
        <taxon>Bacillati</taxon>
        <taxon>Cyanobacteriota</taxon>
        <taxon>Cyanophyceae</taxon>
        <taxon>Oscillatoriophycideae</taxon>
        <taxon>Chroococcales</taxon>
        <taxon>Aphanothecaceae</taxon>
        <taxon>Aphanothece</taxon>
    </lineage>
</organism>
<dbReference type="InterPro" id="IPR036736">
    <property type="entry name" value="ACP-like_sf"/>
</dbReference>
<keyword evidence="2" id="KW-0596">Phosphopantetheine</keyword>
<keyword evidence="4" id="KW-0175">Coiled coil</keyword>
<dbReference type="NCBIfam" id="TIGR01733">
    <property type="entry name" value="AA-adenyl-dom"/>
    <property type="match status" value="2"/>
</dbReference>
<dbReference type="SUPFAM" id="SSF56801">
    <property type="entry name" value="Acetyl-CoA synthetase-like"/>
    <property type="match status" value="2"/>
</dbReference>
<dbReference type="PROSITE" id="PS00012">
    <property type="entry name" value="PHOSPHOPANTETHEINE"/>
    <property type="match status" value="1"/>
</dbReference>
<dbReference type="Gene3D" id="3.30.559.10">
    <property type="entry name" value="Chloramphenicol acetyltransferase-like domain"/>
    <property type="match status" value="2"/>
</dbReference>
<dbReference type="Gene3D" id="3.40.50.980">
    <property type="match status" value="4"/>
</dbReference>
<dbReference type="InterPro" id="IPR025110">
    <property type="entry name" value="AMP-bd_C"/>
</dbReference>
<evidence type="ECO:0000259" key="5">
    <source>
        <dbReference type="PROSITE" id="PS50075"/>
    </source>
</evidence>
<sequence length="2017" mass="229426">MSDLSKRLENLSSEKRELLLKKMRSQNLNPQKEEKITIVSIARDKPIPVSFAQARLWFHEQLEGANATYNMPAALHLQGILNIVALKKSLQEIINRHEILRTQFSENAQTVNQIILNNLKFNLLEIDLYSVVKSEQMEKVYQLATEEAQKPFDLTKVPLIRATLIKLEAQSNVLLLTMHHIISDGWSIEIFIKELGILYQAFCENKPSPLSNLTIQYADFSVWQRQWLQGNILNQQLQYWKQQLNHAPSLLNLPTDKPRPVFQSFCGQTQTFTLTNLFKKKLETLSQQYRTTLFTTLLTAFAVLLSRYSAQKDIIIGTPIANRNRTEIEPLIGFFVNSLPIRIKLENNPTFTDLLQQVRSSCLDGFAHQDIPFEKLVEELQPERNPSYHPLFQVMFDLQKEPLSQIKTENLTLSLLKIESNTAKFDLTLSFEETESELIGEFEYNSDLFESSTIQRMIGHFQTLIQNIITQTERPIRELNILTQAEQEKILNEWNKTEVNYSSECIHQLFEKQVEKTPNAIALIYQKQQLTYSQLNSKANQLAHYLISLGVRPETRVGISVERSIEMIIAILAILKSGSVYVPIDPDYPTSRLDYIINDAQINILLTQEHLLQQFIEKVPNIHSLSLDVTSFPTTNPVTQVNPNNLAYIIYTSGSTGQPKGVMIPHQAVVSFTNSAISTYNFTAFDKILQFATISFDAAVEEIYGALSSGATLVLRSATMLDSFETFLKESQIEEITVWDLPTAYWQQLTNFIANTGQIIPETLRLVIIGGEAASVNSINLWREKIGTSPRLFNTYGPTETTVVATKYEITSSIDINTVPIGKPLNNVQTYILDQYLQPVPIGVLGELHIGGKQLALGYLNRPELTTEKFISNPFSNDPLVKLYKTGDLARYLSDGNIEYVGRIDNQIKLRGFRIELGEIEAILTQHPQISESLVIVSQTTPLKQKLIAYLVTKDSEIESASIRAWCNEKLPAYMIPAVYVILDAFPLTPNGKINRNALPIPNQSIERKKPPTTPTEQLLALIWSDILNIENIEREDNFFELGGHSLLATQVISRIRQNLKVEIPVKSLFTYPTIEQLAQHITQIQQSEQLPPIKARERNTTNLPLSFAQARLWFLDQLEEHSSTYNMPIVLQITGQLNTEALQKSWTEIVTRHEVLRTNFVTHDGIPVQIIHPEVDTEINYIDFSKNTTNQKITDLISTEIEKPFNLSSDRLGRVSLINLGQDKYLLLVTLHHIISDGWSMSILVQELSTLYQAFSQNKTSPLSELPIQYADFAQWQREILTDEYLDKQLQYWQQQLEQSTTTLNLPTDYPRSTLVTNRGASFPLQINQEITSKLKMITHQQGVTLFMLLLSVFSVILSRYSGQTDLIIGSPIANRNRAEIEPLIGFFVNTLPLRINLENNPTFSDLLKQVRDICLDGYAHQDIPFEKLVEELKIERNMTQNPLFQVMFVLQNTPEDKLKLGELDLTVLDSESQTAKFDLTLSMEETEKGLIGIWEYKTDLFKTETIERLSQHFQNLLESLINNPQQLISETSYLSESEQQQILVEWNQTQIDYPQKNDCIYQLFEAQVEKTPDAVALVYQNQQLTYSQLNFKANQLAHYLISLGVRPETRVGISVERSIEMIIGLLAILKAGGAYVPLDPHYPTARLNYIIDDAQITILLTQEHLLSKISKPNIRAICLEQDWSNTNLTNPDTLVKSENLAYLIYTSGSTGQPKGVALTHQSLVNLILWQKQSSRKANAKTLQFAPISFDVSFQEIACTLCAGGTLVLINEDQRRDFFALWQLIDIEQIERIFLPFVALQQLAQVAQEKNTLPNSLKEIITAGEQLQMSSSINNLLQRLPDCTLENQYGPSESHVVTAFKLSQNAQNLVLPPIGQPIANNQIYILDTHLHPVPIGVAGELHIGGVSLARGYHNRPELTQEKFITHPFSLDKTARLYKTGDLARYLSDGNIEYLGRIDHQVKIRGFRIELGEIEAILTQHPQIKENVVKVLENQTGKQLVAYVVSRSSTLKKEEIR</sequence>
<dbReference type="InterPro" id="IPR010071">
    <property type="entry name" value="AA_adenyl_dom"/>
</dbReference>
<feature type="domain" description="Carrier" evidence="5">
    <location>
        <begin position="1011"/>
        <end position="1086"/>
    </location>
</feature>
<evidence type="ECO:0000256" key="4">
    <source>
        <dbReference type="SAM" id="Coils"/>
    </source>
</evidence>
<dbReference type="FunFam" id="1.10.1200.10:FF:000016">
    <property type="entry name" value="Non-ribosomal peptide synthase"/>
    <property type="match status" value="1"/>
</dbReference>
<dbReference type="Proteomes" id="UP000239001">
    <property type="component" value="Unassembled WGS sequence"/>
</dbReference>
<reference evidence="6 7" key="1">
    <citation type="submission" date="2018-03" db="EMBL/GenBank/DDBJ databases">
        <title>The ancient ancestry and fast evolution of plastids.</title>
        <authorList>
            <person name="Moore K.R."/>
            <person name="Magnabosco C."/>
            <person name="Momper L."/>
            <person name="Gold D.A."/>
            <person name="Bosak T."/>
            <person name="Fournier G.P."/>
        </authorList>
    </citation>
    <scope>NUCLEOTIDE SEQUENCE [LARGE SCALE GENOMIC DNA]</scope>
    <source>
        <strain evidence="6 7">CCALA 016</strain>
    </source>
</reference>
<keyword evidence="7" id="KW-1185">Reference proteome</keyword>
<dbReference type="PROSITE" id="PS50075">
    <property type="entry name" value="CARRIER"/>
    <property type="match status" value="1"/>
</dbReference>
<gene>
    <name evidence="6" type="ORF">C7H19_24545</name>
</gene>
<dbReference type="FunFam" id="3.40.50.12780:FF:000012">
    <property type="entry name" value="Non-ribosomal peptide synthetase"/>
    <property type="match status" value="2"/>
</dbReference>
<evidence type="ECO:0000313" key="6">
    <source>
        <dbReference type="EMBL" id="PSF28879.1"/>
    </source>
</evidence>
<dbReference type="Gene3D" id="1.10.1200.10">
    <property type="entry name" value="ACP-like"/>
    <property type="match status" value="1"/>
</dbReference>
<dbReference type="InterPro" id="IPR009081">
    <property type="entry name" value="PP-bd_ACP"/>
</dbReference>
<dbReference type="Gene3D" id="2.30.38.10">
    <property type="entry name" value="Luciferase, Domain 3"/>
    <property type="match status" value="2"/>
</dbReference>
<dbReference type="GO" id="GO:0072330">
    <property type="term" value="P:monocarboxylic acid biosynthetic process"/>
    <property type="evidence" value="ECO:0007669"/>
    <property type="project" value="UniProtKB-ARBA"/>
</dbReference>
<dbReference type="GO" id="GO:0044550">
    <property type="term" value="P:secondary metabolite biosynthetic process"/>
    <property type="evidence" value="ECO:0007669"/>
    <property type="project" value="UniProtKB-ARBA"/>
</dbReference>
<proteinExistence type="predicted"/>
<dbReference type="GO" id="GO:0005737">
    <property type="term" value="C:cytoplasm"/>
    <property type="evidence" value="ECO:0007669"/>
    <property type="project" value="TreeGrafter"/>
</dbReference>
<protein>
    <submittedName>
        <fullName evidence="6">Non-ribosomal peptide synthetase</fullName>
    </submittedName>
</protein>
<dbReference type="GO" id="GO:0043041">
    <property type="term" value="P:amino acid activation for nonribosomal peptide biosynthetic process"/>
    <property type="evidence" value="ECO:0007669"/>
    <property type="project" value="TreeGrafter"/>
</dbReference>
<dbReference type="FunFam" id="3.30.300.30:FF:000010">
    <property type="entry name" value="Enterobactin synthetase component F"/>
    <property type="match status" value="1"/>
</dbReference>